<name>A0ABP8PLC2_9NOCA</name>
<accession>A0ABP8PLC2</accession>
<organism evidence="1 2">
    <name type="scientific">Rhodococcus olei</name>
    <dbReference type="NCBI Taxonomy" id="2161675"/>
    <lineage>
        <taxon>Bacteria</taxon>
        <taxon>Bacillati</taxon>
        <taxon>Actinomycetota</taxon>
        <taxon>Actinomycetes</taxon>
        <taxon>Mycobacteriales</taxon>
        <taxon>Nocardiaceae</taxon>
        <taxon>Rhodococcus</taxon>
    </lineage>
</organism>
<dbReference type="EMBL" id="BAABFB010000070">
    <property type="protein sequence ID" value="GAA4487843.1"/>
    <property type="molecule type" value="Genomic_DNA"/>
</dbReference>
<evidence type="ECO:0008006" key="3">
    <source>
        <dbReference type="Google" id="ProtNLM"/>
    </source>
</evidence>
<dbReference type="RefSeq" id="WP_345351144.1">
    <property type="nucleotide sequence ID" value="NZ_BAABFB010000070.1"/>
</dbReference>
<dbReference type="Proteomes" id="UP001501183">
    <property type="component" value="Unassembled WGS sequence"/>
</dbReference>
<evidence type="ECO:0000313" key="1">
    <source>
        <dbReference type="EMBL" id="GAA4487843.1"/>
    </source>
</evidence>
<sequence length="381" mass="41407">MGDVLSVEPRECGANSAVAEVSWGSGSYTVEDSANVTLTNTPTAWLASGLALAMSKGSPLHIAGAVDPVALAGAGKAQDLLASWWPDTIHKVDVVSDVAPVPGPDGRGVGCFFSGGLDSFYSAIKNQDEITHLIHVYGFDIFLNAEAYYAKVIEGLREAAAEMGKALIEIRTNIRFLHEKRWGGWDMGHGVAMAHMAHLLSGHLYKVLVPASDHVSSLQPYPTHPELDPLWSSSAVEIVYDGLEATRVDKARLVKDSAAAMKHMRVCFWNREDRQNCGRCEKCVRTMVNMRIAGAGDRCVAFPPVDPVTLLPRVALNDSHRAYVRENLSALREAGLDDPDLEAALVRALNRGPLENLRGQLSWKWEIAKQAGHAARNRVRG</sequence>
<dbReference type="SUPFAM" id="SSF52402">
    <property type="entry name" value="Adenine nucleotide alpha hydrolases-like"/>
    <property type="match status" value="1"/>
</dbReference>
<evidence type="ECO:0000313" key="2">
    <source>
        <dbReference type="Proteomes" id="UP001501183"/>
    </source>
</evidence>
<comment type="caution">
    <text evidence="1">The sequence shown here is derived from an EMBL/GenBank/DDBJ whole genome shotgun (WGS) entry which is preliminary data.</text>
</comment>
<protein>
    <recommendedName>
        <fullName evidence="3">7-cyano-7-deazaguanine synthase in queuosine biosynthesis</fullName>
    </recommendedName>
</protein>
<reference evidence="2" key="1">
    <citation type="journal article" date="2019" name="Int. J. Syst. Evol. Microbiol.">
        <title>The Global Catalogue of Microorganisms (GCM) 10K type strain sequencing project: providing services to taxonomists for standard genome sequencing and annotation.</title>
        <authorList>
            <consortium name="The Broad Institute Genomics Platform"/>
            <consortium name="The Broad Institute Genome Sequencing Center for Infectious Disease"/>
            <person name="Wu L."/>
            <person name="Ma J."/>
        </authorList>
    </citation>
    <scope>NUCLEOTIDE SEQUENCE [LARGE SCALE GENOMIC DNA]</scope>
    <source>
        <strain evidence="2">JCM 32206</strain>
    </source>
</reference>
<keyword evidence="2" id="KW-1185">Reference proteome</keyword>
<gene>
    <name evidence="1" type="ORF">GCM10023094_46820</name>
</gene>
<proteinExistence type="predicted"/>